<protein>
    <recommendedName>
        <fullName evidence="4">Secreted protein</fullName>
    </recommendedName>
</protein>
<accession>A0A5C3QIN1</accession>
<evidence type="ECO:0000256" key="1">
    <source>
        <dbReference type="SAM" id="SignalP"/>
    </source>
</evidence>
<keyword evidence="3" id="KW-1185">Reference proteome</keyword>
<evidence type="ECO:0000313" key="3">
    <source>
        <dbReference type="Proteomes" id="UP000305067"/>
    </source>
</evidence>
<dbReference type="Proteomes" id="UP000305067">
    <property type="component" value="Unassembled WGS sequence"/>
</dbReference>
<feature type="signal peptide" evidence="1">
    <location>
        <begin position="1"/>
        <end position="17"/>
    </location>
</feature>
<proteinExistence type="predicted"/>
<keyword evidence="1" id="KW-0732">Signal</keyword>
<feature type="chain" id="PRO_5022947663" description="Secreted protein" evidence="1">
    <location>
        <begin position="18"/>
        <end position="114"/>
    </location>
</feature>
<evidence type="ECO:0000313" key="2">
    <source>
        <dbReference type="EMBL" id="TFL01786.1"/>
    </source>
</evidence>
<reference evidence="2 3" key="1">
    <citation type="journal article" date="2019" name="Nat. Ecol. Evol.">
        <title>Megaphylogeny resolves global patterns of mushroom evolution.</title>
        <authorList>
            <person name="Varga T."/>
            <person name="Krizsan K."/>
            <person name="Foldi C."/>
            <person name="Dima B."/>
            <person name="Sanchez-Garcia M."/>
            <person name="Sanchez-Ramirez S."/>
            <person name="Szollosi G.J."/>
            <person name="Szarkandi J.G."/>
            <person name="Papp V."/>
            <person name="Albert L."/>
            <person name="Andreopoulos W."/>
            <person name="Angelini C."/>
            <person name="Antonin V."/>
            <person name="Barry K.W."/>
            <person name="Bougher N.L."/>
            <person name="Buchanan P."/>
            <person name="Buyck B."/>
            <person name="Bense V."/>
            <person name="Catcheside P."/>
            <person name="Chovatia M."/>
            <person name="Cooper J."/>
            <person name="Damon W."/>
            <person name="Desjardin D."/>
            <person name="Finy P."/>
            <person name="Geml J."/>
            <person name="Haridas S."/>
            <person name="Hughes K."/>
            <person name="Justo A."/>
            <person name="Karasinski D."/>
            <person name="Kautmanova I."/>
            <person name="Kiss B."/>
            <person name="Kocsube S."/>
            <person name="Kotiranta H."/>
            <person name="LaButti K.M."/>
            <person name="Lechner B.E."/>
            <person name="Liimatainen K."/>
            <person name="Lipzen A."/>
            <person name="Lukacs Z."/>
            <person name="Mihaltcheva S."/>
            <person name="Morgado L.N."/>
            <person name="Niskanen T."/>
            <person name="Noordeloos M.E."/>
            <person name="Ohm R.A."/>
            <person name="Ortiz-Santana B."/>
            <person name="Ovrebo C."/>
            <person name="Racz N."/>
            <person name="Riley R."/>
            <person name="Savchenko A."/>
            <person name="Shiryaev A."/>
            <person name="Soop K."/>
            <person name="Spirin V."/>
            <person name="Szebenyi C."/>
            <person name="Tomsovsky M."/>
            <person name="Tulloss R.E."/>
            <person name="Uehling J."/>
            <person name="Grigoriev I.V."/>
            <person name="Vagvolgyi C."/>
            <person name="Papp T."/>
            <person name="Martin F.M."/>
            <person name="Miettinen O."/>
            <person name="Hibbett D.S."/>
            <person name="Nagy L.G."/>
        </authorList>
    </citation>
    <scope>NUCLEOTIDE SEQUENCE [LARGE SCALE GENOMIC DNA]</scope>
    <source>
        <strain evidence="2 3">CBS 309.79</strain>
    </source>
</reference>
<gene>
    <name evidence="2" type="ORF">BDV98DRAFT_656055</name>
</gene>
<organism evidence="2 3">
    <name type="scientific">Pterulicium gracile</name>
    <dbReference type="NCBI Taxonomy" id="1884261"/>
    <lineage>
        <taxon>Eukaryota</taxon>
        <taxon>Fungi</taxon>
        <taxon>Dikarya</taxon>
        <taxon>Basidiomycota</taxon>
        <taxon>Agaricomycotina</taxon>
        <taxon>Agaricomycetes</taxon>
        <taxon>Agaricomycetidae</taxon>
        <taxon>Agaricales</taxon>
        <taxon>Pleurotineae</taxon>
        <taxon>Pterulaceae</taxon>
        <taxon>Pterulicium</taxon>
    </lineage>
</organism>
<dbReference type="AlphaFoldDB" id="A0A5C3QIN1"/>
<sequence length="114" mass="12329">MLLPLFLCAVDYPSCFCGVASLNGTSSCASTDCDLCQTPQRKDLALASLTFIVKFEVRSHGVLLPACAFTLSCVLRGSQWSGDRQIHCNEGSDFDSESNLVLPTVGWCTNCRTI</sequence>
<dbReference type="EMBL" id="ML178824">
    <property type="protein sequence ID" value="TFL01786.1"/>
    <property type="molecule type" value="Genomic_DNA"/>
</dbReference>
<evidence type="ECO:0008006" key="4">
    <source>
        <dbReference type="Google" id="ProtNLM"/>
    </source>
</evidence>
<name>A0A5C3QIN1_9AGAR</name>